<reference evidence="2" key="1">
    <citation type="journal article" date="2015" name="Nature">
        <title>Complex archaea that bridge the gap between prokaryotes and eukaryotes.</title>
        <authorList>
            <person name="Spang A."/>
            <person name="Saw J.H."/>
            <person name="Jorgensen S.L."/>
            <person name="Zaremba-Niedzwiedzka K."/>
            <person name="Martijn J."/>
            <person name="Lind A.E."/>
            <person name="van Eijk R."/>
            <person name="Schleper C."/>
            <person name="Guy L."/>
            <person name="Ettema T.J."/>
        </authorList>
    </citation>
    <scope>NUCLEOTIDE SEQUENCE</scope>
</reference>
<dbReference type="EMBL" id="LAZR01012809">
    <property type="protein sequence ID" value="KKM24996.1"/>
    <property type="molecule type" value="Genomic_DNA"/>
</dbReference>
<gene>
    <name evidence="2" type="ORF">LCGC14_1599510</name>
</gene>
<dbReference type="AlphaFoldDB" id="A0A0F9IBJ8"/>
<protein>
    <submittedName>
        <fullName evidence="2">Uncharacterized protein</fullName>
    </submittedName>
</protein>
<proteinExistence type="predicted"/>
<evidence type="ECO:0000313" key="2">
    <source>
        <dbReference type="EMBL" id="KKM24996.1"/>
    </source>
</evidence>
<feature type="region of interest" description="Disordered" evidence="1">
    <location>
        <begin position="60"/>
        <end position="123"/>
    </location>
</feature>
<accession>A0A0F9IBJ8</accession>
<evidence type="ECO:0000256" key="1">
    <source>
        <dbReference type="SAM" id="MobiDB-lite"/>
    </source>
</evidence>
<sequence length="123" mass="14038">MKEQKLLVILRLKNNGNISMKSGKDRKAERSITKRLSRNLMLWAIGDEVSMPFWSQFTESKHKKRKIERDRNTTRKPVSGCLSEGTGKGMPKGTDEINSSSDTGDECPIPRYGNRIKIKKEDV</sequence>
<feature type="compositionally biased region" description="Basic residues" evidence="1">
    <location>
        <begin position="114"/>
        <end position="123"/>
    </location>
</feature>
<comment type="caution">
    <text evidence="2">The sequence shown here is derived from an EMBL/GenBank/DDBJ whole genome shotgun (WGS) entry which is preliminary data.</text>
</comment>
<organism evidence="2">
    <name type="scientific">marine sediment metagenome</name>
    <dbReference type="NCBI Taxonomy" id="412755"/>
    <lineage>
        <taxon>unclassified sequences</taxon>
        <taxon>metagenomes</taxon>
        <taxon>ecological metagenomes</taxon>
    </lineage>
</organism>
<name>A0A0F9IBJ8_9ZZZZ</name>